<evidence type="ECO:0000313" key="2">
    <source>
        <dbReference type="Proteomes" id="UP001349262"/>
    </source>
</evidence>
<name>A0ABU7T5M1_9HYPH</name>
<dbReference type="EMBL" id="MLBY01000002">
    <property type="protein sequence ID" value="MEE7455840.1"/>
    <property type="molecule type" value="Genomic_DNA"/>
</dbReference>
<protein>
    <submittedName>
        <fullName evidence="1">Uncharacterized protein</fullName>
    </submittedName>
</protein>
<evidence type="ECO:0000313" key="1">
    <source>
        <dbReference type="EMBL" id="MEE7455840.1"/>
    </source>
</evidence>
<proteinExistence type="predicted"/>
<dbReference type="Proteomes" id="UP001349262">
    <property type="component" value="Unassembled WGS sequence"/>
</dbReference>
<gene>
    <name evidence="1" type="ORF">MRSR164_03150</name>
</gene>
<keyword evidence="2" id="KW-1185">Reference proteome</keyword>
<sequence>MSRQLVAVAAGAGATMASTSAQAYQGRRERALSPLFDALASFREASSNKGGHRVKAMALVQQAIEQMQAGIESADDQGGGGGR</sequence>
<accession>A0ABU7T5M1</accession>
<organism evidence="1 2">
    <name type="scientific">Methylobacterium radiotolerans</name>
    <dbReference type="NCBI Taxonomy" id="31998"/>
    <lineage>
        <taxon>Bacteria</taxon>
        <taxon>Pseudomonadati</taxon>
        <taxon>Pseudomonadota</taxon>
        <taxon>Alphaproteobacteria</taxon>
        <taxon>Hyphomicrobiales</taxon>
        <taxon>Methylobacteriaceae</taxon>
        <taxon>Methylobacterium</taxon>
    </lineage>
</organism>
<reference evidence="1 2" key="1">
    <citation type="journal article" date="2012" name="Genet. Mol. Biol.">
        <title>Analysis of 16S rRNA and mxaF genes revealing insights into Methylobacterium niche-specific plant association.</title>
        <authorList>
            <person name="Dourado M.N."/>
            <person name="Andreote F.D."/>
            <person name="Dini-Andreote F."/>
            <person name="Conti R."/>
            <person name="Araujo J.M."/>
            <person name="Araujo W.L."/>
        </authorList>
    </citation>
    <scope>NUCLEOTIDE SEQUENCE [LARGE SCALE GENOMIC DNA]</scope>
    <source>
        <strain evidence="1 2">SR1.6/4</strain>
    </source>
</reference>
<comment type="caution">
    <text evidence="1">The sequence shown here is derived from an EMBL/GenBank/DDBJ whole genome shotgun (WGS) entry which is preliminary data.</text>
</comment>